<protein>
    <submittedName>
        <fullName evidence="4">GDP-mannose 4,6-dehydratase</fullName>
    </submittedName>
</protein>
<dbReference type="Pfam" id="PF01370">
    <property type="entry name" value="Epimerase"/>
    <property type="match status" value="1"/>
</dbReference>
<keyword evidence="5" id="KW-1185">Reference proteome</keyword>
<evidence type="ECO:0000259" key="3">
    <source>
        <dbReference type="Pfam" id="PF01370"/>
    </source>
</evidence>
<comment type="similarity">
    <text evidence="2">Belongs to the NAD(P)-dependent epimerase/dehydratase family.</text>
</comment>
<comment type="pathway">
    <text evidence="1">Bacterial outer membrane biogenesis; LPS O-antigen biosynthesis.</text>
</comment>
<dbReference type="Proteomes" id="UP000520156">
    <property type="component" value="Unassembled WGS sequence"/>
</dbReference>
<evidence type="ECO:0000313" key="5">
    <source>
        <dbReference type="Proteomes" id="UP000520156"/>
    </source>
</evidence>
<reference evidence="4 5" key="1">
    <citation type="submission" date="2020-08" db="EMBL/GenBank/DDBJ databases">
        <title>The genome sequence of Novosphingobium flavum 4Y4.</title>
        <authorList>
            <person name="Liu Y."/>
        </authorList>
    </citation>
    <scope>NUCLEOTIDE SEQUENCE [LARGE SCALE GENOMIC DNA]</scope>
    <source>
        <strain evidence="4 5">4Y4</strain>
    </source>
</reference>
<dbReference type="EMBL" id="JACLAU010000007">
    <property type="protein sequence ID" value="MBC2651527.1"/>
    <property type="molecule type" value="Genomic_DNA"/>
</dbReference>
<comment type="caution">
    <text evidence="4">The sequence shown here is derived from an EMBL/GenBank/DDBJ whole genome shotgun (WGS) entry which is preliminary data.</text>
</comment>
<dbReference type="Gene3D" id="3.40.50.720">
    <property type="entry name" value="NAD(P)-binding Rossmann-like Domain"/>
    <property type="match status" value="1"/>
</dbReference>
<proteinExistence type="inferred from homology"/>
<dbReference type="SUPFAM" id="SSF51735">
    <property type="entry name" value="NAD(P)-binding Rossmann-fold domains"/>
    <property type="match status" value="1"/>
</dbReference>
<dbReference type="Gene3D" id="3.90.25.10">
    <property type="entry name" value="UDP-galactose 4-epimerase, domain 1"/>
    <property type="match status" value="1"/>
</dbReference>
<feature type="domain" description="NAD-dependent epimerase/dehydratase" evidence="3">
    <location>
        <begin position="21"/>
        <end position="248"/>
    </location>
</feature>
<dbReference type="InterPro" id="IPR001509">
    <property type="entry name" value="Epimerase_deHydtase"/>
</dbReference>
<name>A0A7X1F6Z2_9SPHN</name>
<dbReference type="AlphaFoldDB" id="A0A7X1F6Z2"/>
<accession>A0A7X1F6Z2</accession>
<evidence type="ECO:0000256" key="1">
    <source>
        <dbReference type="ARBA" id="ARBA00005125"/>
    </source>
</evidence>
<evidence type="ECO:0000313" key="4">
    <source>
        <dbReference type="EMBL" id="MBC2651527.1"/>
    </source>
</evidence>
<gene>
    <name evidence="4" type="ORF">H7F49_07415</name>
</gene>
<organism evidence="4 5">
    <name type="scientific">Novosphingobium aerophilum</name>
    <dbReference type="NCBI Taxonomy" id="2839843"/>
    <lineage>
        <taxon>Bacteria</taxon>
        <taxon>Pseudomonadati</taxon>
        <taxon>Pseudomonadota</taxon>
        <taxon>Alphaproteobacteria</taxon>
        <taxon>Sphingomonadales</taxon>
        <taxon>Sphingomonadaceae</taxon>
        <taxon>Novosphingobium</taxon>
    </lineage>
</organism>
<dbReference type="PANTHER" id="PTHR43000">
    <property type="entry name" value="DTDP-D-GLUCOSE 4,6-DEHYDRATASE-RELATED"/>
    <property type="match status" value="1"/>
</dbReference>
<dbReference type="InterPro" id="IPR036291">
    <property type="entry name" value="NAD(P)-bd_dom_sf"/>
</dbReference>
<sequence>MPLAGLADLPEGLGPLTERRILLTGAEGFTGRYLAQSLAERGWQAHGFVRPGTDLARVGGDMACVPVDLRDSAATAEAVASIRPDAVIHLAGISSPVHGSVEEIYATNLIGTRHLLAALAELGSAPRTILASSANVYDAGLSGLIAEDAPVAPVNDYGVSKLAMESLRGVFAARLPIVVTRPFNYTGVGQSTRFVIPKIIAALRAGADSVELGNIDVYRDWSDVRFVSDCYARLVDCPAAVGGTFNICSGVAVSLREVIAQACAAAGRTMEIRFNPQFARANEIPRLWGDHGRLAGVIGPLAPPPIAETLRWMLESA</sequence>
<evidence type="ECO:0000256" key="2">
    <source>
        <dbReference type="ARBA" id="ARBA00007637"/>
    </source>
</evidence>